<evidence type="ECO:0000256" key="2">
    <source>
        <dbReference type="ARBA" id="ARBA00022723"/>
    </source>
</evidence>
<name>A0A4Q9GRP3_9HYPH</name>
<keyword evidence="2" id="KW-0479">Metal-binding</keyword>
<protein>
    <recommendedName>
        <fullName evidence="10">Thiamine biosynthesis protein ThiF</fullName>
    </recommendedName>
</protein>
<dbReference type="RefSeq" id="WP_131002136.1">
    <property type="nucleotide sequence ID" value="NZ_JBHSZR010000005.1"/>
</dbReference>
<dbReference type="GO" id="GO:0046872">
    <property type="term" value="F:metal ion binding"/>
    <property type="evidence" value="ECO:0007669"/>
    <property type="project" value="UniProtKB-KW"/>
</dbReference>
<dbReference type="SUPFAM" id="SSF69572">
    <property type="entry name" value="Activating enzymes of the ubiquitin-like proteins"/>
    <property type="match status" value="1"/>
</dbReference>
<gene>
    <name evidence="8" type="ORF">EYR15_06235</name>
</gene>
<dbReference type="CDD" id="cd01483">
    <property type="entry name" value="E1_enzyme_family"/>
    <property type="match status" value="1"/>
</dbReference>
<feature type="domain" description="JAB" evidence="7">
    <location>
        <begin position="611"/>
        <end position="712"/>
    </location>
</feature>
<dbReference type="AlphaFoldDB" id="A0A4Q9GRP3"/>
<dbReference type="GO" id="GO:0008237">
    <property type="term" value="F:metallopeptidase activity"/>
    <property type="evidence" value="ECO:0007669"/>
    <property type="project" value="UniProtKB-KW"/>
</dbReference>
<dbReference type="Proteomes" id="UP000291613">
    <property type="component" value="Unassembled WGS sequence"/>
</dbReference>
<keyword evidence="5" id="KW-0482">Metalloprotease</keyword>
<keyword evidence="3" id="KW-0378">Hydrolase</keyword>
<organism evidence="8 9">
    <name type="scientific">Hansschlegelia quercus</name>
    <dbReference type="NCBI Taxonomy" id="2528245"/>
    <lineage>
        <taxon>Bacteria</taxon>
        <taxon>Pseudomonadati</taxon>
        <taxon>Pseudomonadota</taxon>
        <taxon>Alphaproteobacteria</taxon>
        <taxon>Hyphomicrobiales</taxon>
        <taxon>Methylopilaceae</taxon>
        <taxon>Hansschlegelia</taxon>
    </lineage>
</organism>
<dbReference type="SUPFAM" id="SSF102712">
    <property type="entry name" value="JAB1/MPN domain"/>
    <property type="match status" value="1"/>
</dbReference>
<dbReference type="GO" id="GO:0008641">
    <property type="term" value="F:ubiquitin-like modifier activating enzyme activity"/>
    <property type="evidence" value="ECO:0007669"/>
    <property type="project" value="InterPro"/>
</dbReference>
<dbReference type="InterPro" id="IPR032865">
    <property type="entry name" value="Prok-E2_A"/>
</dbReference>
<evidence type="ECO:0000259" key="7">
    <source>
        <dbReference type="Pfam" id="PF14464"/>
    </source>
</evidence>
<evidence type="ECO:0008006" key="10">
    <source>
        <dbReference type="Google" id="ProtNLM"/>
    </source>
</evidence>
<dbReference type="InterPro" id="IPR028090">
    <property type="entry name" value="JAB_dom_prok"/>
</dbReference>
<dbReference type="InterPro" id="IPR035985">
    <property type="entry name" value="Ubiquitin-activating_enz"/>
</dbReference>
<dbReference type="GO" id="GO:0061504">
    <property type="term" value="P:cyclic threonylcarbamoyladenosine biosynthetic process"/>
    <property type="evidence" value="ECO:0007669"/>
    <property type="project" value="TreeGrafter"/>
</dbReference>
<dbReference type="InterPro" id="IPR000594">
    <property type="entry name" value="ThiF_NAD_FAD-bd"/>
</dbReference>
<dbReference type="Pfam" id="PF14464">
    <property type="entry name" value="Prok-JAB"/>
    <property type="match status" value="1"/>
</dbReference>
<dbReference type="OrthoDB" id="7848394at2"/>
<evidence type="ECO:0000256" key="5">
    <source>
        <dbReference type="ARBA" id="ARBA00023049"/>
    </source>
</evidence>
<dbReference type="Pfam" id="PF14457">
    <property type="entry name" value="Prok-E2_A"/>
    <property type="match status" value="1"/>
</dbReference>
<dbReference type="Pfam" id="PF00899">
    <property type="entry name" value="ThiF"/>
    <property type="match status" value="1"/>
</dbReference>
<keyword evidence="4" id="KW-0862">Zinc</keyword>
<feature type="domain" description="THIF-type NAD/FAD binding fold" evidence="6">
    <location>
        <begin position="368"/>
        <end position="478"/>
    </location>
</feature>
<dbReference type="Gene3D" id="3.40.140.10">
    <property type="entry name" value="Cytidine Deaminase, domain 2"/>
    <property type="match status" value="1"/>
</dbReference>
<reference evidence="8 9" key="1">
    <citation type="submission" date="2019-02" db="EMBL/GenBank/DDBJ databases">
        <title>Hansschlegelia quercus sp. nov., a novel methylotrophic bacterium from buds of oak (Quercus robur L.).</title>
        <authorList>
            <person name="Agafonova N.V."/>
            <person name="Kaparullina E.N."/>
            <person name="Grouzdev D.S."/>
            <person name="Doronina N.V."/>
        </authorList>
    </citation>
    <scope>NUCLEOTIDE SEQUENCE [LARGE SCALE GENOMIC DNA]</scope>
    <source>
        <strain evidence="8 9">Dub</strain>
    </source>
</reference>
<dbReference type="PANTHER" id="PTHR43267">
    <property type="entry name" value="TRNA THREONYLCARBAMOYLADENOSINE DEHYDRATASE"/>
    <property type="match status" value="1"/>
</dbReference>
<dbReference type="PANTHER" id="PTHR43267:SF1">
    <property type="entry name" value="TRNA THREONYLCARBAMOYLADENOSINE DEHYDRATASE"/>
    <property type="match status" value="1"/>
</dbReference>
<evidence type="ECO:0000256" key="1">
    <source>
        <dbReference type="ARBA" id="ARBA00022670"/>
    </source>
</evidence>
<evidence type="ECO:0000259" key="6">
    <source>
        <dbReference type="Pfam" id="PF00899"/>
    </source>
</evidence>
<dbReference type="GO" id="GO:0061503">
    <property type="term" value="F:tRNA threonylcarbamoyladenosine dehydratase"/>
    <property type="evidence" value="ECO:0007669"/>
    <property type="project" value="TreeGrafter"/>
</dbReference>
<dbReference type="Gene3D" id="3.40.50.720">
    <property type="entry name" value="NAD(P)-binding Rossmann-like Domain"/>
    <property type="match status" value="1"/>
</dbReference>
<sequence length="741" mass="79808">MWRFGESEELGADDLNVPLAREFAAHVRDACGEFCRLVDCRRLDNGVEIVTFEIDIDLPQRPVYAILATERVSACFAPSNSGAPLVVVDREDFPDTPHQGLVFEGLPSLLCVDDRPWQDVRGGYTASELMSRIAIWFRKACEGDLHGADQPFDAFFGLDGDLDIIIQHDAQGAMAAGGELNVWSTDDRIRFLIMTTAPRKADLADTVGIHVLHVAVEPGAMRRIRRAPRTLQGLAVLLADRGVDLLDRLKTSVVEWTEAGGNAQNRKWVFCILVSMPQIHPLTGAVGATRPMAFLCHASPGEIGVAMGVLEANKSDAAREVSYVRVVGAMPSAEGLQALSVQIAPVHLELEAARSAIMAGRTEPDLRRIVMIGAGSLGSLLAENLAREGLFRWTVIDPDTFLPHNAARHTLTRDEFGKAKASELAARLLAIRADTAPEAICENVLALKEGNKTEPALDAADVILDCSASVPVSRWLSDRPGGARRLCAFFTPDGRAAVLMAESEDRAVNLRDVEAAYLREVLTNPSLEGHHRPSQQMRYTGACRALTNRIPASSVALLSSLIASALPEASSRTKATLKIWTLRGGGVDCVTASTASLRSKIGDWGITLPRSLAEELDRKRADALPNETGGPLIGMIDQEARHITVAHVLPPPPDSVASPTGFERGTDGLHRSIEEAQARSGGQVRYVGEWHSHPKGSSADPSVIDLAQIDQLSHLMKIDGLPAISLIAGEGEVGFLLGKAD</sequence>
<evidence type="ECO:0000256" key="3">
    <source>
        <dbReference type="ARBA" id="ARBA00022801"/>
    </source>
</evidence>
<keyword evidence="1" id="KW-0645">Protease</keyword>
<dbReference type="EMBL" id="SIUB01000002">
    <property type="protein sequence ID" value="TBN54427.1"/>
    <property type="molecule type" value="Genomic_DNA"/>
</dbReference>
<dbReference type="InterPro" id="IPR045886">
    <property type="entry name" value="ThiF/MoeB/HesA"/>
</dbReference>
<evidence type="ECO:0000256" key="4">
    <source>
        <dbReference type="ARBA" id="ARBA00022833"/>
    </source>
</evidence>
<comment type="caution">
    <text evidence="8">The sequence shown here is derived from an EMBL/GenBank/DDBJ whole genome shotgun (WGS) entry which is preliminary data.</text>
</comment>
<keyword evidence="9" id="KW-1185">Reference proteome</keyword>
<dbReference type="GO" id="GO:0006508">
    <property type="term" value="P:proteolysis"/>
    <property type="evidence" value="ECO:0007669"/>
    <property type="project" value="UniProtKB-KW"/>
</dbReference>
<proteinExistence type="predicted"/>
<evidence type="ECO:0000313" key="8">
    <source>
        <dbReference type="EMBL" id="TBN54427.1"/>
    </source>
</evidence>
<evidence type="ECO:0000313" key="9">
    <source>
        <dbReference type="Proteomes" id="UP000291613"/>
    </source>
</evidence>
<accession>A0A4Q9GRP3</accession>